<organism evidence="1 2">
    <name type="scientific">Flavonifractor plautii</name>
    <name type="common">Fusobacterium plautii</name>
    <dbReference type="NCBI Taxonomy" id="292800"/>
    <lineage>
        <taxon>Bacteria</taxon>
        <taxon>Bacillati</taxon>
        <taxon>Bacillota</taxon>
        <taxon>Clostridia</taxon>
        <taxon>Eubacteriales</taxon>
        <taxon>Oscillospiraceae</taxon>
        <taxon>Flavonifractor</taxon>
    </lineage>
</organism>
<dbReference type="RefSeq" id="WP_271908707.1">
    <property type="nucleotide sequence ID" value="NZ_JAQLWN010000029.1"/>
</dbReference>
<name>A0AAW6CCT1_FLAPL</name>
<accession>A0AAW6CCT1</accession>
<evidence type="ECO:0000313" key="2">
    <source>
        <dbReference type="Proteomes" id="UP001211006"/>
    </source>
</evidence>
<sequence length="81" mass="9292">MKKVSYHEYNKALRELQERFGRQVMVMDMGSTLERRGIEMGVNWAAIGAVKPEEAEAFAELLTEAAKAARDFPYNGYQIDY</sequence>
<evidence type="ECO:0000313" key="1">
    <source>
        <dbReference type="EMBL" id="MDB7908448.1"/>
    </source>
</evidence>
<dbReference type="Proteomes" id="UP001211006">
    <property type="component" value="Unassembled WGS sequence"/>
</dbReference>
<gene>
    <name evidence="1" type="ORF">PND83_20905</name>
</gene>
<protein>
    <submittedName>
        <fullName evidence="1">Uncharacterized protein</fullName>
    </submittedName>
</protein>
<proteinExistence type="predicted"/>
<dbReference type="EMBL" id="JAQLWO010000033">
    <property type="protein sequence ID" value="MDB7908448.1"/>
    <property type="molecule type" value="Genomic_DNA"/>
</dbReference>
<comment type="caution">
    <text evidence="1">The sequence shown here is derived from an EMBL/GenBank/DDBJ whole genome shotgun (WGS) entry which is preliminary data.</text>
</comment>
<reference evidence="1" key="1">
    <citation type="submission" date="2023-01" db="EMBL/GenBank/DDBJ databases">
        <title>Human gut microbiome strain richness.</title>
        <authorList>
            <person name="Chen-Liaw A."/>
        </authorList>
    </citation>
    <scope>NUCLEOTIDE SEQUENCE</scope>
    <source>
        <strain evidence="1">2225st1_A6_2225SCRN_200828</strain>
    </source>
</reference>
<dbReference type="AlphaFoldDB" id="A0AAW6CCT1"/>